<protein>
    <submittedName>
        <fullName evidence="1">Uncharacterized protein</fullName>
    </submittedName>
</protein>
<sequence>MKKIVFYVIPNRGYLSSAGDEQCISWGRTVELYFRFAPFPWNPIRKRRTKKKIKNVPVSFIENGTHFLKRFLFPQNSLLDVLKSAKINRADERSLTPEVKILKNACGSSCCRFGFWVL</sequence>
<dbReference type="Proteomes" id="UP001054837">
    <property type="component" value="Unassembled WGS sequence"/>
</dbReference>
<evidence type="ECO:0000313" key="2">
    <source>
        <dbReference type="Proteomes" id="UP001054837"/>
    </source>
</evidence>
<proteinExistence type="predicted"/>
<comment type="caution">
    <text evidence="1">The sequence shown here is derived from an EMBL/GenBank/DDBJ whole genome shotgun (WGS) entry which is preliminary data.</text>
</comment>
<keyword evidence="2" id="KW-1185">Reference proteome</keyword>
<accession>A0AAV4VFV9</accession>
<gene>
    <name evidence="1" type="ORF">CDAR_370621</name>
</gene>
<name>A0AAV4VFV9_9ARAC</name>
<organism evidence="1 2">
    <name type="scientific">Caerostris darwini</name>
    <dbReference type="NCBI Taxonomy" id="1538125"/>
    <lineage>
        <taxon>Eukaryota</taxon>
        <taxon>Metazoa</taxon>
        <taxon>Ecdysozoa</taxon>
        <taxon>Arthropoda</taxon>
        <taxon>Chelicerata</taxon>
        <taxon>Arachnida</taxon>
        <taxon>Araneae</taxon>
        <taxon>Araneomorphae</taxon>
        <taxon>Entelegynae</taxon>
        <taxon>Araneoidea</taxon>
        <taxon>Araneidae</taxon>
        <taxon>Caerostris</taxon>
    </lineage>
</organism>
<dbReference type="AlphaFoldDB" id="A0AAV4VFV9"/>
<evidence type="ECO:0000313" key="1">
    <source>
        <dbReference type="EMBL" id="GIY69167.1"/>
    </source>
</evidence>
<reference evidence="1 2" key="1">
    <citation type="submission" date="2021-06" db="EMBL/GenBank/DDBJ databases">
        <title>Caerostris darwini draft genome.</title>
        <authorList>
            <person name="Kono N."/>
            <person name="Arakawa K."/>
        </authorList>
    </citation>
    <scope>NUCLEOTIDE SEQUENCE [LARGE SCALE GENOMIC DNA]</scope>
</reference>
<dbReference type="EMBL" id="BPLQ01013022">
    <property type="protein sequence ID" value="GIY69167.1"/>
    <property type="molecule type" value="Genomic_DNA"/>
</dbReference>